<dbReference type="EMBL" id="LR590484">
    <property type="protein sequence ID" value="VTR33974.1"/>
    <property type="molecule type" value="Genomic_DNA"/>
</dbReference>
<dbReference type="Gene3D" id="1.25.40.10">
    <property type="entry name" value="Tetratricopeptide repeat domain"/>
    <property type="match status" value="3"/>
</dbReference>
<dbReference type="InterPro" id="IPR011990">
    <property type="entry name" value="TPR-like_helical_dom_sf"/>
</dbReference>
<protein>
    <submittedName>
        <fullName evidence="1">Sel1 repeat</fullName>
    </submittedName>
</protein>
<dbReference type="PANTHER" id="PTHR11102:SF160">
    <property type="entry name" value="ERAD-ASSOCIATED E3 UBIQUITIN-PROTEIN LIGASE COMPONENT HRD3"/>
    <property type="match status" value="1"/>
</dbReference>
<dbReference type="SMART" id="SM00671">
    <property type="entry name" value="SEL1"/>
    <property type="match status" value="13"/>
</dbReference>
<organism evidence="1 2">
    <name type="scientific">Sphingobacterium thalpophilum</name>
    <dbReference type="NCBI Taxonomy" id="259"/>
    <lineage>
        <taxon>Bacteria</taxon>
        <taxon>Pseudomonadati</taxon>
        <taxon>Bacteroidota</taxon>
        <taxon>Sphingobacteriia</taxon>
        <taxon>Sphingobacteriales</taxon>
        <taxon>Sphingobacteriaceae</taxon>
        <taxon>Sphingobacterium</taxon>
    </lineage>
</organism>
<dbReference type="SUPFAM" id="SSF81901">
    <property type="entry name" value="HCP-like"/>
    <property type="match status" value="4"/>
</dbReference>
<dbReference type="InterPro" id="IPR050767">
    <property type="entry name" value="Sel1_AlgK"/>
</dbReference>
<sequence>MQLRQEYQRKIAQVQSGELSFAADLPKTIPPVLWFDGLAYFEVHMDEPESNRLYDALFEKGADFPANLYLDNEDYLFFSERVRYLLERYAQQHPQAWVELGMQYVLCRRHVVDKQKASLYLRKAIEAQVPVAQALYLYYNQLGVLSDLERDEAKIQLNALATSGNVWGIAYAAHLNVWTDRFEEVPEQIAVLRDSDDEKLLRHYYEALQFYFSRKADRGRQLEVLEEGIAKADSRYCRFVATELKRAAATTTNELQSLIPDYQEVFEYGITDAAVQIALIKLQMLGAEANNKQQDEQDIVFYLQKAYDYNNNYADYRLACLYLYNDSMLDQEKGLALLTQLDEESDYAEAQIELAEIYLEGRLLPADEQQAWERYEKLAAKDIPYAKLRLGNMLEYGYNGTEPDYQAAFAYYRDAAQAKLPQALYQVGRYIKYGIHGTAPDAIAALPYFEEAAGYNNAAAVVELGLASELQSEPDYKQAFDYFARAAELGYPYAYYLKGLYLEQDYHGAGAPQPAEAFAAFEAGASMHDLNCLYELGRCYRGGIGTEVNLDKMIDLYQQAAERNHVRAMTDLALCYEYGFAVAQDPYKASEYITKAADLGFPYAQYVLGRYYLNGLVQQDTARGLQLLEQAANQQVGEALLLLGDYYFFDYEQLEEYDKGFAYYQRAQQLGYLSDGLGMCYEFGVGVEAHPPTAFSYYKQAAERGNQEAIYRLARCYYFGIGTDEDKKAAFRNFLEVAHQGNTYASYFAGVQLLGGEGVEADLNEGVEWIRKAAEAENAEAQFKLANCYLMGDGVEEDEDIALEWFERAAANGHEEAIRLTKKTRR</sequence>
<dbReference type="AlphaFoldDB" id="A0A4U9UV56"/>
<reference evidence="1 2" key="1">
    <citation type="submission" date="2019-05" db="EMBL/GenBank/DDBJ databases">
        <authorList>
            <consortium name="Pathogen Informatics"/>
        </authorList>
    </citation>
    <scope>NUCLEOTIDE SEQUENCE [LARGE SCALE GENOMIC DNA]</scope>
    <source>
        <strain evidence="1 2">NCTC11429</strain>
    </source>
</reference>
<dbReference type="STRING" id="1123265.GCA_000686625_01695"/>
<evidence type="ECO:0000313" key="1">
    <source>
        <dbReference type="EMBL" id="VTR33974.1"/>
    </source>
</evidence>
<dbReference type="PANTHER" id="PTHR11102">
    <property type="entry name" value="SEL-1-LIKE PROTEIN"/>
    <property type="match status" value="1"/>
</dbReference>
<dbReference type="InterPro" id="IPR006597">
    <property type="entry name" value="Sel1-like"/>
</dbReference>
<dbReference type="Proteomes" id="UP000308196">
    <property type="component" value="Chromosome"/>
</dbReference>
<dbReference type="RefSeq" id="WP_028069203.1">
    <property type="nucleotide sequence ID" value="NZ_LR590484.1"/>
</dbReference>
<dbReference type="Pfam" id="PF08238">
    <property type="entry name" value="Sel1"/>
    <property type="match status" value="12"/>
</dbReference>
<dbReference type="KEGG" id="stha:NCTC11429_01258"/>
<evidence type="ECO:0000313" key="2">
    <source>
        <dbReference type="Proteomes" id="UP000308196"/>
    </source>
</evidence>
<gene>
    <name evidence="1" type="ORF">NCTC11429_01258</name>
</gene>
<proteinExistence type="predicted"/>
<accession>A0A4U9UV56</accession>
<dbReference type="GeneID" id="78462028"/>
<name>A0A4U9UV56_9SPHI</name>